<evidence type="ECO:0000313" key="2">
    <source>
        <dbReference type="EMBL" id="KKK75131.1"/>
    </source>
</evidence>
<comment type="caution">
    <text evidence="2">The sequence shown here is derived from an EMBL/GenBank/DDBJ whole genome shotgun (WGS) entry which is preliminary data.</text>
</comment>
<gene>
    <name evidence="2" type="ORF">LCGC14_2876820</name>
</gene>
<protein>
    <submittedName>
        <fullName evidence="2">Uncharacterized protein</fullName>
    </submittedName>
</protein>
<name>A0A0F9ASG7_9ZZZZ</name>
<feature type="region of interest" description="Disordered" evidence="1">
    <location>
        <begin position="57"/>
        <end position="78"/>
    </location>
</feature>
<evidence type="ECO:0000256" key="1">
    <source>
        <dbReference type="SAM" id="MobiDB-lite"/>
    </source>
</evidence>
<dbReference type="EMBL" id="LAZR01056001">
    <property type="protein sequence ID" value="KKK75131.1"/>
    <property type="molecule type" value="Genomic_DNA"/>
</dbReference>
<reference evidence="2" key="1">
    <citation type="journal article" date="2015" name="Nature">
        <title>Complex archaea that bridge the gap between prokaryotes and eukaryotes.</title>
        <authorList>
            <person name="Spang A."/>
            <person name="Saw J.H."/>
            <person name="Jorgensen S.L."/>
            <person name="Zaremba-Niedzwiedzka K."/>
            <person name="Martijn J."/>
            <person name="Lind A.E."/>
            <person name="van Eijk R."/>
            <person name="Schleper C."/>
            <person name="Guy L."/>
            <person name="Ettema T.J."/>
        </authorList>
    </citation>
    <scope>NUCLEOTIDE SEQUENCE</scope>
</reference>
<dbReference type="AlphaFoldDB" id="A0A0F9ASG7"/>
<sequence length="102" mass="11052">MTNEMIEAIEAAKEAHAVRRFDYSHNQLGTVAGAANTSETLAAIKAYVESLAKAGLGIRPREPTPDQENAGRGSFDLTKSGRENCVLVWQAMWDAHPDKPNG</sequence>
<accession>A0A0F9ASG7</accession>
<organism evidence="2">
    <name type="scientific">marine sediment metagenome</name>
    <dbReference type="NCBI Taxonomy" id="412755"/>
    <lineage>
        <taxon>unclassified sequences</taxon>
        <taxon>metagenomes</taxon>
        <taxon>ecological metagenomes</taxon>
    </lineage>
</organism>
<proteinExistence type="predicted"/>